<dbReference type="PROSITE" id="PS00599">
    <property type="entry name" value="AA_TRANSFER_CLASS_2"/>
    <property type="match status" value="1"/>
</dbReference>
<dbReference type="RefSeq" id="WP_145063437.1">
    <property type="nucleotide sequence ID" value="NZ_CP036263.1"/>
</dbReference>
<dbReference type="GO" id="GO:0009102">
    <property type="term" value="P:biotin biosynthetic process"/>
    <property type="evidence" value="ECO:0007669"/>
    <property type="project" value="UniProtKB-KW"/>
</dbReference>
<evidence type="ECO:0000313" key="14">
    <source>
        <dbReference type="EMBL" id="QDT01328.1"/>
    </source>
</evidence>
<sequence>MNPFAWIDTSLAELKISDLLRELPAGLEAAGPLTTGPLSAGCVNFASNDYLGMAGDARLGSAAVAACQQQGVGRAASPLICGRSTLHEQLEARLAEFLNAEAALLFTSGYAANVGVVPALVDRGDCVYGDSLNHASLIDGCRLSRAERHVYSHCDMSELETLLAAGGGFRRRLIVSDTLFSMDGDLAPLIELVRLARKYDAMLLIDEAHALGVFGNRVGKGGGGGLWEHIADEIPDAESAPVVRMGTLSKALGSAGGLVCGSKSLVKWLANRSRSFVFSTAHPSANSAAALAALDIIEANPHCGALLLQKASDLRERLTAQGWDVTPSASQIIPIRIGSAKQALALAGRLREAGYWVPAIRPPSVPEGQSLLRLSLTTAHTEAMVDGLMEELGKA</sequence>
<evidence type="ECO:0000256" key="7">
    <source>
        <dbReference type="ARBA" id="ARBA00022756"/>
    </source>
</evidence>
<name>A0A517N2U5_9BACT</name>
<evidence type="ECO:0000256" key="6">
    <source>
        <dbReference type="ARBA" id="ARBA00022679"/>
    </source>
</evidence>
<comment type="cofactor">
    <cofactor evidence="1 12">
        <name>pyridoxal 5'-phosphate</name>
        <dbReference type="ChEBI" id="CHEBI:597326"/>
    </cofactor>
</comment>
<dbReference type="Proteomes" id="UP000319852">
    <property type="component" value="Chromosome"/>
</dbReference>
<protein>
    <recommendedName>
        <fullName evidence="5">8-amino-7-oxononanoate synthase</fullName>
        <ecNumber evidence="5">2.3.1.47</ecNumber>
    </recommendedName>
    <alternativeName>
        <fullName evidence="9">7-keto-8-amino-pelargonic acid synthase</fullName>
    </alternativeName>
    <alternativeName>
        <fullName evidence="10">8-amino-7-ketopelargonate synthase</fullName>
    </alternativeName>
</protein>
<dbReference type="InterPro" id="IPR015422">
    <property type="entry name" value="PyrdxlP-dep_Trfase_small"/>
</dbReference>
<keyword evidence="6 14" id="KW-0808">Transferase</keyword>
<feature type="domain" description="Aminotransferase class I/classII large" evidence="13">
    <location>
        <begin position="42"/>
        <end position="391"/>
    </location>
</feature>
<dbReference type="EMBL" id="CP036263">
    <property type="protein sequence ID" value="QDT01328.1"/>
    <property type="molecule type" value="Genomic_DNA"/>
</dbReference>
<evidence type="ECO:0000256" key="4">
    <source>
        <dbReference type="ARBA" id="ARBA00011738"/>
    </source>
</evidence>
<organism evidence="14 15">
    <name type="scientific">Adhaeretor mobilis</name>
    <dbReference type="NCBI Taxonomy" id="1930276"/>
    <lineage>
        <taxon>Bacteria</taxon>
        <taxon>Pseudomonadati</taxon>
        <taxon>Planctomycetota</taxon>
        <taxon>Planctomycetia</taxon>
        <taxon>Pirellulales</taxon>
        <taxon>Lacipirellulaceae</taxon>
        <taxon>Adhaeretor</taxon>
    </lineage>
</organism>
<evidence type="ECO:0000259" key="13">
    <source>
        <dbReference type="Pfam" id="PF00155"/>
    </source>
</evidence>
<evidence type="ECO:0000256" key="10">
    <source>
        <dbReference type="ARBA" id="ARBA00033381"/>
    </source>
</evidence>
<evidence type="ECO:0000256" key="11">
    <source>
        <dbReference type="ARBA" id="ARBA00047715"/>
    </source>
</evidence>
<comment type="similarity">
    <text evidence="3">Belongs to the class-II pyridoxal-phosphate-dependent aminotransferase family. BioF subfamily.</text>
</comment>
<evidence type="ECO:0000256" key="12">
    <source>
        <dbReference type="RuleBase" id="RU003693"/>
    </source>
</evidence>
<keyword evidence="15" id="KW-1185">Reference proteome</keyword>
<dbReference type="InterPro" id="IPR004839">
    <property type="entry name" value="Aminotransferase_I/II_large"/>
</dbReference>
<dbReference type="PANTHER" id="PTHR13693:SF100">
    <property type="entry name" value="8-AMINO-7-OXONONANOATE SYNTHASE"/>
    <property type="match status" value="1"/>
</dbReference>
<dbReference type="Pfam" id="PF00155">
    <property type="entry name" value="Aminotran_1_2"/>
    <property type="match status" value="1"/>
</dbReference>
<comment type="catalytic activity">
    <reaction evidence="11">
        <text>6-carboxyhexanoyl-[ACP] + L-alanine + H(+) = (8S)-8-amino-7-oxononanoate + holo-[ACP] + CO2</text>
        <dbReference type="Rhea" id="RHEA:42288"/>
        <dbReference type="Rhea" id="RHEA-COMP:9685"/>
        <dbReference type="Rhea" id="RHEA-COMP:9955"/>
        <dbReference type="ChEBI" id="CHEBI:15378"/>
        <dbReference type="ChEBI" id="CHEBI:16526"/>
        <dbReference type="ChEBI" id="CHEBI:57972"/>
        <dbReference type="ChEBI" id="CHEBI:64479"/>
        <dbReference type="ChEBI" id="CHEBI:78846"/>
        <dbReference type="ChEBI" id="CHEBI:149468"/>
        <dbReference type="EC" id="2.3.1.47"/>
    </reaction>
</comment>
<proteinExistence type="inferred from homology"/>
<evidence type="ECO:0000256" key="9">
    <source>
        <dbReference type="ARBA" id="ARBA00032610"/>
    </source>
</evidence>
<dbReference type="InterPro" id="IPR015421">
    <property type="entry name" value="PyrdxlP-dep_Trfase_major"/>
</dbReference>
<evidence type="ECO:0000256" key="5">
    <source>
        <dbReference type="ARBA" id="ARBA00013187"/>
    </source>
</evidence>
<comment type="subunit">
    <text evidence="4">Homodimer.</text>
</comment>
<dbReference type="OrthoDB" id="9807157at2"/>
<dbReference type="EC" id="2.3.1.47" evidence="5"/>
<evidence type="ECO:0000313" key="15">
    <source>
        <dbReference type="Proteomes" id="UP000319852"/>
    </source>
</evidence>
<keyword evidence="7" id="KW-0093">Biotin biosynthesis</keyword>
<dbReference type="AlphaFoldDB" id="A0A517N2U5"/>
<evidence type="ECO:0000256" key="3">
    <source>
        <dbReference type="ARBA" id="ARBA00010008"/>
    </source>
</evidence>
<accession>A0A517N2U5</accession>
<dbReference type="Gene3D" id="3.90.1150.10">
    <property type="entry name" value="Aspartate Aminotransferase, domain 1"/>
    <property type="match status" value="1"/>
</dbReference>
<comment type="pathway">
    <text evidence="2">Cofactor biosynthesis; biotin biosynthesis.</text>
</comment>
<dbReference type="KEGG" id="amob:HG15A2_46700"/>
<dbReference type="PANTHER" id="PTHR13693">
    <property type="entry name" value="CLASS II AMINOTRANSFERASE/8-AMINO-7-OXONONANOATE SYNTHASE"/>
    <property type="match status" value="1"/>
</dbReference>
<evidence type="ECO:0000256" key="2">
    <source>
        <dbReference type="ARBA" id="ARBA00004746"/>
    </source>
</evidence>
<evidence type="ECO:0000256" key="8">
    <source>
        <dbReference type="ARBA" id="ARBA00022898"/>
    </source>
</evidence>
<dbReference type="GO" id="GO:0030170">
    <property type="term" value="F:pyridoxal phosphate binding"/>
    <property type="evidence" value="ECO:0007669"/>
    <property type="project" value="InterPro"/>
</dbReference>
<dbReference type="InterPro" id="IPR001917">
    <property type="entry name" value="Aminotrans_II_pyridoxalP_BS"/>
</dbReference>
<keyword evidence="8 12" id="KW-0663">Pyridoxal phosphate</keyword>
<dbReference type="GO" id="GO:0008710">
    <property type="term" value="F:8-amino-7-oxononanoate synthase activity"/>
    <property type="evidence" value="ECO:0007669"/>
    <property type="project" value="UniProtKB-EC"/>
</dbReference>
<gene>
    <name evidence="14" type="primary">bioF</name>
    <name evidence="14" type="ORF">HG15A2_46700</name>
</gene>
<dbReference type="Gene3D" id="3.40.640.10">
    <property type="entry name" value="Type I PLP-dependent aspartate aminotransferase-like (Major domain)"/>
    <property type="match status" value="1"/>
</dbReference>
<evidence type="ECO:0000256" key="1">
    <source>
        <dbReference type="ARBA" id="ARBA00001933"/>
    </source>
</evidence>
<keyword evidence="14" id="KW-0012">Acyltransferase</keyword>
<dbReference type="InterPro" id="IPR050087">
    <property type="entry name" value="AON_synthase_class-II"/>
</dbReference>
<reference evidence="14 15" key="1">
    <citation type="submission" date="2019-02" db="EMBL/GenBank/DDBJ databases">
        <title>Deep-cultivation of Planctomycetes and their phenomic and genomic characterization uncovers novel biology.</title>
        <authorList>
            <person name="Wiegand S."/>
            <person name="Jogler M."/>
            <person name="Boedeker C."/>
            <person name="Pinto D."/>
            <person name="Vollmers J."/>
            <person name="Rivas-Marin E."/>
            <person name="Kohn T."/>
            <person name="Peeters S.H."/>
            <person name="Heuer A."/>
            <person name="Rast P."/>
            <person name="Oberbeckmann S."/>
            <person name="Bunk B."/>
            <person name="Jeske O."/>
            <person name="Meyerdierks A."/>
            <person name="Storesund J.E."/>
            <person name="Kallscheuer N."/>
            <person name="Luecker S."/>
            <person name="Lage O.M."/>
            <person name="Pohl T."/>
            <person name="Merkel B.J."/>
            <person name="Hornburger P."/>
            <person name="Mueller R.-W."/>
            <person name="Bruemmer F."/>
            <person name="Labrenz M."/>
            <person name="Spormann A.M."/>
            <person name="Op den Camp H."/>
            <person name="Overmann J."/>
            <person name="Amann R."/>
            <person name="Jetten M.S.M."/>
            <person name="Mascher T."/>
            <person name="Medema M.H."/>
            <person name="Devos D.P."/>
            <person name="Kaster A.-K."/>
            <person name="Ovreas L."/>
            <person name="Rohde M."/>
            <person name="Galperin M.Y."/>
            <person name="Jogler C."/>
        </authorList>
    </citation>
    <scope>NUCLEOTIDE SEQUENCE [LARGE SCALE GENOMIC DNA]</scope>
    <source>
        <strain evidence="14 15">HG15A2</strain>
    </source>
</reference>
<dbReference type="InterPro" id="IPR015424">
    <property type="entry name" value="PyrdxlP-dep_Trfase"/>
</dbReference>
<dbReference type="SUPFAM" id="SSF53383">
    <property type="entry name" value="PLP-dependent transferases"/>
    <property type="match status" value="1"/>
</dbReference>